<dbReference type="InParanoid" id="A0A545ADS8"/>
<keyword evidence="1" id="KW-0812">Transmembrane</keyword>
<name>A0A545ADS8_9ACTN</name>
<sequence length="173" mass="19712">MDSFIAWCGFLGAWLLVAGPVYQAAIELSDQQLELDDVEKLSEDIEHSRVDGAPPPISGWWWLFPPVLWIKHRRREKAARELLLSRLTPAQVQLAVDYLNKATGWGLVGLGGLLIALKETWELLEHYEWEHWVFWLLAVVMAVLCLANAGLRMQRSQSIIENRRTASHPEMSG</sequence>
<protein>
    <recommendedName>
        <fullName evidence="4">DUF4328 domain-containing protein</fullName>
    </recommendedName>
</protein>
<feature type="transmembrane region" description="Helical" evidence="1">
    <location>
        <begin position="132"/>
        <end position="151"/>
    </location>
</feature>
<evidence type="ECO:0008006" key="4">
    <source>
        <dbReference type="Google" id="ProtNLM"/>
    </source>
</evidence>
<comment type="caution">
    <text evidence="2">The sequence shown here is derived from an EMBL/GenBank/DDBJ whole genome shotgun (WGS) entry which is preliminary data.</text>
</comment>
<reference evidence="2 3" key="1">
    <citation type="submission" date="2019-07" db="EMBL/GenBank/DDBJ databases">
        <title>Cryptosporangium phraense sp. nov., isolated from plant litter.</title>
        <authorList>
            <person name="Suriyachadkun C."/>
        </authorList>
    </citation>
    <scope>NUCLEOTIDE SEQUENCE [LARGE SCALE GENOMIC DNA]</scope>
    <source>
        <strain evidence="2 3">A-T 5661</strain>
    </source>
</reference>
<proteinExistence type="predicted"/>
<keyword evidence="3" id="KW-1185">Reference proteome</keyword>
<dbReference type="OrthoDB" id="4578807at2"/>
<evidence type="ECO:0000256" key="1">
    <source>
        <dbReference type="SAM" id="Phobius"/>
    </source>
</evidence>
<dbReference type="Proteomes" id="UP000317982">
    <property type="component" value="Unassembled WGS sequence"/>
</dbReference>
<accession>A0A545ADS8</accession>
<organism evidence="2 3">
    <name type="scientific">Cryptosporangium phraense</name>
    <dbReference type="NCBI Taxonomy" id="2593070"/>
    <lineage>
        <taxon>Bacteria</taxon>
        <taxon>Bacillati</taxon>
        <taxon>Actinomycetota</taxon>
        <taxon>Actinomycetes</taxon>
        <taxon>Cryptosporangiales</taxon>
        <taxon>Cryptosporangiaceae</taxon>
        <taxon>Cryptosporangium</taxon>
    </lineage>
</organism>
<evidence type="ECO:0000313" key="3">
    <source>
        <dbReference type="Proteomes" id="UP000317982"/>
    </source>
</evidence>
<dbReference type="AlphaFoldDB" id="A0A545ADS8"/>
<dbReference type="EMBL" id="VIRS01000075">
    <property type="protein sequence ID" value="TQS39493.1"/>
    <property type="molecule type" value="Genomic_DNA"/>
</dbReference>
<dbReference type="RefSeq" id="WP_142710102.1">
    <property type="nucleotide sequence ID" value="NZ_VIRS01000075.1"/>
</dbReference>
<keyword evidence="1" id="KW-0472">Membrane</keyword>
<evidence type="ECO:0000313" key="2">
    <source>
        <dbReference type="EMBL" id="TQS39493.1"/>
    </source>
</evidence>
<keyword evidence="1" id="KW-1133">Transmembrane helix</keyword>
<gene>
    <name evidence="2" type="ORF">FL583_39790</name>
</gene>